<dbReference type="RefSeq" id="WP_101916842.1">
    <property type="nucleotide sequence ID" value="NZ_JAFMUR010000001.1"/>
</dbReference>
<keyword evidence="1" id="KW-0472">Membrane</keyword>
<reference evidence="3" key="1">
    <citation type="submission" date="2017-11" db="EMBL/GenBank/DDBJ databases">
        <authorList>
            <person name="Duchaud E."/>
        </authorList>
    </citation>
    <scope>NUCLEOTIDE SEQUENCE [LARGE SCALE GENOMIC DNA]</scope>
    <source>
        <strain evidence="3">Tenacibaculum sp. TNO020</strain>
    </source>
</reference>
<name>A0A2H1YFT6_9FLAO</name>
<keyword evidence="3" id="KW-1185">Reference proteome</keyword>
<feature type="transmembrane region" description="Helical" evidence="1">
    <location>
        <begin position="66"/>
        <end position="87"/>
    </location>
</feature>
<evidence type="ECO:0000256" key="1">
    <source>
        <dbReference type="SAM" id="Phobius"/>
    </source>
</evidence>
<dbReference type="Proteomes" id="UP000234211">
    <property type="component" value="Unassembled WGS sequence"/>
</dbReference>
<evidence type="ECO:0000313" key="3">
    <source>
        <dbReference type="Proteomes" id="UP000234211"/>
    </source>
</evidence>
<keyword evidence="1" id="KW-0812">Transmembrane</keyword>
<feature type="transmembrane region" description="Helical" evidence="1">
    <location>
        <begin position="12"/>
        <end position="29"/>
    </location>
</feature>
<accession>A0A2H1YFT6</accession>
<dbReference type="OrthoDB" id="6400719at2"/>
<sequence>MNNITISEGKTNAVISHFWIIGTIIAFVLNLNTKNQYTSFYIRQMTGLHILSFLNGWLVYKYLGSFIGWTIGISLFILWILSFIAVLKGEKKLIPIIGEYFQDWFKEI</sequence>
<dbReference type="EMBL" id="OENF01000012">
    <property type="protein sequence ID" value="SOS74345.1"/>
    <property type="molecule type" value="Genomic_DNA"/>
</dbReference>
<organism evidence="2 3">
    <name type="scientific">Tenacibaculum piscium</name>
    <dbReference type="NCBI Taxonomy" id="1458515"/>
    <lineage>
        <taxon>Bacteria</taxon>
        <taxon>Pseudomonadati</taxon>
        <taxon>Bacteroidota</taxon>
        <taxon>Flavobacteriia</taxon>
        <taxon>Flavobacteriales</taxon>
        <taxon>Flavobacteriaceae</taxon>
        <taxon>Tenacibaculum</taxon>
    </lineage>
</organism>
<dbReference type="AlphaFoldDB" id="A0A2H1YFT6"/>
<evidence type="ECO:0008006" key="4">
    <source>
        <dbReference type="Google" id="ProtNLM"/>
    </source>
</evidence>
<proteinExistence type="predicted"/>
<gene>
    <name evidence="2" type="ORF">TNO020_20021</name>
</gene>
<dbReference type="GeneID" id="86942537"/>
<keyword evidence="1" id="KW-1133">Transmembrane helix</keyword>
<evidence type="ECO:0000313" key="2">
    <source>
        <dbReference type="EMBL" id="SOS74345.1"/>
    </source>
</evidence>
<protein>
    <recommendedName>
        <fullName evidence="4">Chloroplast import component protein (Tic20)</fullName>
    </recommendedName>
</protein>